<feature type="chain" id="PRO_5026039071" evidence="3">
    <location>
        <begin position="34"/>
        <end position="707"/>
    </location>
</feature>
<dbReference type="InterPro" id="IPR006311">
    <property type="entry name" value="TAT_signal"/>
</dbReference>
<dbReference type="RefSeq" id="WP_238847214.1">
    <property type="nucleotide sequence ID" value="NZ_CP046172.1"/>
</dbReference>
<dbReference type="AlphaFoldDB" id="A0A6G9YBL8"/>
<keyword evidence="6" id="KW-1185">Reference proteome</keyword>
<feature type="compositionally biased region" description="Basic and acidic residues" evidence="1">
    <location>
        <begin position="385"/>
        <end position="401"/>
    </location>
</feature>
<sequence length="707" mass="76680">MSARNRRARRSVSAALSVLVAGAAMLGAPVASAEPPVRLGTYVVDSAQALDSAQLDRVRGAVDNLYADQQLRLWIVYVRDFAGLGPQSWAEQTARKSGFGNRDLLLAVATQDRDYWFYGELPSGITDSDLSELLVGQVEPALRDGRWADAGIVTANRIDTELRGRTISARTLLIAGAVLAAVIAGFALYSRHRGRDRARAELAAARRVNPDDSVALAALPLDALHARSREALVELDNAIRTSSEELELAAGEFGATAAAPFRTALDHAKDAAAKAFSIRQRLDDEIPETPDEQRALLVDLLGAVGRADRELDAQVTEFDTMRNLLIDAPARLDALTRDLVALTGRIPASEAEWTRLTGALNEAAPSQRLTEPPPKALADEPESSPDLRRTEPRALTDEREAVPSLRQTEPQSRALTDEWASIPSLRQTEPQPRALADQRAPVANRHRAEPQPKALADEPESSPNLRQAESQPRALADERASVARQRRAEPQSETLADERGSVASQHRAEPQPRALADEREAVASLRQAGPPRQTLAYPAEALAPIADNIGMARERIAFAEQNIDAGRAALGRPVVNRVPRSVPFALRKPLLDRRIRSSTRSTASRPISSRPAWASRPRSTSCGAKSPKPPGFPTTAGRNSPLRSAPRGTRWTRRPRRRPPIRSPPSTMRSPPMANSTAPWPPPPIASSPPRICAAGSNTRSPMRAPE</sequence>
<feature type="transmembrane region" description="Helical" evidence="2">
    <location>
        <begin position="167"/>
        <end position="189"/>
    </location>
</feature>
<evidence type="ECO:0000256" key="2">
    <source>
        <dbReference type="SAM" id="Phobius"/>
    </source>
</evidence>
<accession>A0A6G9YBL8</accession>
<feature type="compositionally biased region" description="Basic residues" evidence="1">
    <location>
        <begin position="650"/>
        <end position="660"/>
    </location>
</feature>
<reference evidence="5 6" key="1">
    <citation type="journal article" date="2019" name="ACS Chem. Biol.">
        <title>Identification and Mobilization of a Cryptic Antibiotic Biosynthesis Gene Locus from a Human-Pathogenic Nocardia Isolate.</title>
        <authorList>
            <person name="Herisse M."/>
            <person name="Ishida K."/>
            <person name="Porter J.L."/>
            <person name="Howden B."/>
            <person name="Hertweck C."/>
            <person name="Stinear T.P."/>
            <person name="Pidot S.J."/>
        </authorList>
    </citation>
    <scope>NUCLEOTIDE SEQUENCE [LARGE SCALE GENOMIC DNA]</scope>
    <source>
        <strain evidence="5 6">AUSMDU00012717</strain>
    </source>
</reference>
<keyword evidence="3" id="KW-0732">Signal</keyword>
<feature type="region of interest" description="Disordered" evidence="1">
    <location>
        <begin position="362"/>
        <end position="537"/>
    </location>
</feature>
<evidence type="ECO:0000256" key="3">
    <source>
        <dbReference type="SAM" id="SignalP"/>
    </source>
</evidence>
<protein>
    <submittedName>
        <fullName evidence="5">TPM domain-containing protein</fullName>
    </submittedName>
</protein>
<dbReference type="PANTHER" id="PTHR48125:SF10">
    <property type="entry name" value="OS12G0136300 PROTEIN"/>
    <property type="match status" value="1"/>
</dbReference>
<feature type="compositionally biased region" description="Basic and acidic residues" evidence="1">
    <location>
        <begin position="475"/>
        <end position="521"/>
    </location>
</feature>
<evidence type="ECO:0000256" key="1">
    <source>
        <dbReference type="SAM" id="MobiDB-lite"/>
    </source>
</evidence>
<keyword evidence="2" id="KW-0812">Transmembrane</keyword>
<feature type="compositionally biased region" description="Low complexity" evidence="1">
    <location>
        <begin position="664"/>
        <end position="678"/>
    </location>
</feature>
<gene>
    <name evidence="5" type="ORF">F5544_12610</name>
</gene>
<feature type="compositionally biased region" description="Polar residues" evidence="1">
    <location>
        <begin position="461"/>
        <end position="470"/>
    </location>
</feature>
<dbReference type="InterPro" id="IPR007621">
    <property type="entry name" value="TPM_dom"/>
</dbReference>
<proteinExistence type="predicted"/>
<dbReference type="Pfam" id="PF04536">
    <property type="entry name" value="TPM_phosphatase"/>
    <property type="match status" value="1"/>
</dbReference>
<feature type="signal peptide" evidence="3">
    <location>
        <begin position="1"/>
        <end position="33"/>
    </location>
</feature>
<keyword evidence="2" id="KW-1133">Transmembrane helix</keyword>
<evidence type="ECO:0000313" key="5">
    <source>
        <dbReference type="EMBL" id="QIS10413.1"/>
    </source>
</evidence>
<feature type="region of interest" description="Disordered" evidence="1">
    <location>
        <begin position="595"/>
        <end position="707"/>
    </location>
</feature>
<dbReference type="Gene3D" id="3.10.310.50">
    <property type="match status" value="1"/>
</dbReference>
<evidence type="ECO:0000259" key="4">
    <source>
        <dbReference type="Pfam" id="PF04536"/>
    </source>
</evidence>
<dbReference type="KEGG" id="nah:F5544_12610"/>
<name>A0A6G9YBL8_9NOCA</name>
<dbReference type="Proteomes" id="UP000503540">
    <property type="component" value="Chromosome"/>
</dbReference>
<evidence type="ECO:0000313" key="6">
    <source>
        <dbReference type="Proteomes" id="UP000503540"/>
    </source>
</evidence>
<feature type="domain" description="TPM" evidence="4">
    <location>
        <begin position="43"/>
        <end position="159"/>
    </location>
</feature>
<feature type="compositionally biased region" description="Low complexity" evidence="1">
    <location>
        <begin position="598"/>
        <end position="621"/>
    </location>
</feature>
<organism evidence="5 6">
    <name type="scientific">Nocardia arthritidis</name>
    <dbReference type="NCBI Taxonomy" id="228602"/>
    <lineage>
        <taxon>Bacteria</taxon>
        <taxon>Bacillati</taxon>
        <taxon>Actinomycetota</taxon>
        <taxon>Actinomycetes</taxon>
        <taxon>Mycobacteriales</taxon>
        <taxon>Nocardiaceae</taxon>
        <taxon>Nocardia</taxon>
    </lineage>
</organism>
<dbReference type="PROSITE" id="PS51318">
    <property type="entry name" value="TAT"/>
    <property type="match status" value="1"/>
</dbReference>
<keyword evidence="2" id="KW-0472">Membrane</keyword>
<dbReference type="EMBL" id="CP046172">
    <property type="protein sequence ID" value="QIS10413.1"/>
    <property type="molecule type" value="Genomic_DNA"/>
</dbReference>
<dbReference type="PANTHER" id="PTHR48125">
    <property type="entry name" value="LP07818P1"/>
    <property type="match status" value="1"/>
</dbReference>
<feature type="compositionally biased region" description="Polar residues" evidence="1">
    <location>
        <begin position="405"/>
        <end position="414"/>
    </location>
</feature>